<evidence type="ECO:0000313" key="3">
    <source>
        <dbReference type="Proteomes" id="UP000008983"/>
    </source>
</evidence>
<evidence type="ECO:0000256" key="1">
    <source>
        <dbReference type="SAM" id="Phobius"/>
    </source>
</evidence>
<evidence type="ECO:0000313" key="2">
    <source>
        <dbReference type="EMBL" id="EGR30376.1"/>
    </source>
</evidence>
<keyword evidence="1" id="KW-0812">Transmembrane</keyword>
<proteinExistence type="predicted"/>
<protein>
    <recommendedName>
        <fullName evidence="4">Transmembrane protein</fullName>
    </recommendedName>
</protein>
<evidence type="ECO:0008006" key="4">
    <source>
        <dbReference type="Google" id="ProtNLM"/>
    </source>
</evidence>
<keyword evidence="1" id="KW-1133">Transmembrane helix</keyword>
<dbReference type="GeneID" id="14906486"/>
<feature type="transmembrane region" description="Helical" evidence="1">
    <location>
        <begin position="147"/>
        <end position="168"/>
    </location>
</feature>
<keyword evidence="3" id="KW-1185">Reference proteome</keyword>
<dbReference type="Proteomes" id="UP000008983">
    <property type="component" value="Unassembled WGS sequence"/>
</dbReference>
<dbReference type="EMBL" id="GL984002">
    <property type="protein sequence ID" value="EGR30376.1"/>
    <property type="molecule type" value="Genomic_DNA"/>
</dbReference>
<reference evidence="2 3" key="1">
    <citation type="submission" date="2011-07" db="EMBL/GenBank/DDBJ databases">
        <authorList>
            <person name="Coyne R."/>
            <person name="Brami D."/>
            <person name="Johnson J."/>
            <person name="Hostetler J."/>
            <person name="Hannick L."/>
            <person name="Clark T."/>
            <person name="Cassidy-Hanley D."/>
            <person name="Inman J."/>
        </authorList>
    </citation>
    <scope>NUCLEOTIDE SEQUENCE [LARGE SCALE GENOMIC DNA]</scope>
    <source>
        <strain evidence="2 3">G5</strain>
    </source>
</reference>
<feature type="transmembrane region" description="Helical" evidence="1">
    <location>
        <begin position="62"/>
        <end position="80"/>
    </location>
</feature>
<gene>
    <name evidence="2" type="ORF">IMG5_133430</name>
</gene>
<sequence>MLLYQKQHFFQKIHNNQFLIFNIHQQEASQKNLRLLVYYIQNKFFNTRTKYFMIRVYQFTQWYLQLFISFNYLQLSFIFFNRNYIWDKCLDLILIYISKNIKAIFFRLNFCMLQNLTFHLIFKIIIFKYFFMFYFKQFIYILRTYFLFRQLIFQSLPFFFLHLLFFFVQSLKYYRCWQK</sequence>
<accession>G0QWM9</accession>
<name>G0QWM9_ICHMU</name>
<dbReference type="InParanoid" id="G0QWM9"/>
<organism evidence="2 3">
    <name type="scientific">Ichthyophthirius multifiliis</name>
    <name type="common">White spot disease agent</name>
    <name type="synonym">Ich</name>
    <dbReference type="NCBI Taxonomy" id="5932"/>
    <lineage>
        <taxon>Eukaryota</taxon>
        <taxon>Sar</taxon>
        <taxon>Alveolata</taxon>
        <taxon>Ciliophora</taxon>
        <taxon>Intramacronucleata</taxon>
        <taxon>Oligohymenophorea</taxon>
        <taxon>Hymenostomatida</taxon>
        <taxon>Ophryoglenina</taxon>
        <taxon>Ichthyophthirius</taxon>
    </lineage>
</organism>
<dbReference type="RefSeq" id="XP_004031963.1">
    <property type="nucleotide sequence ID" value="XM_004031915.1"/>
</dbReference>
<dbReference type="AlphaFoldDB" id="G0QWM9"/>
<keyword evidence="1" id="KW-0472">Membrane</keyword>